<reference evidence="1 2" key="1">
    <citation type="journal article" date="2016" name="MSphere">
        <title>Isolation and Characterization of a Novel Gammaherpesvirus from a Microbat Cell Line.</title>
        <authorList>
            <person name="Shabman R.S."/>
            <person name="Shrivastava S."/>
            <person name="Tsibane T."/>
            <person name="Attie O."/>
            <person name="Jayaprakash A."/>
            <person name="Mire C.E."/>
            <person name="Dilley K.E."/>
            <person name="Puri V."/>
            <person name="Stockwell T.B."/>
            <person name="Geisbert T.W."/>
            <person name="Sachidanandam R."/>
            <person name="Basler C.F."/>
        </authorList>
    </citation>
    <scope>NUCLEOTIDE SEQUENCE [LARGE SCALE GENOMIC DNA]</scope>
    <source>
        <strain evidence="1 2">My-HV8/Myotis velifer incautus/USA/FCGHV/2011</strain>
    </source>
</reference>
<sequence length="321" mass="36484">MFNLSSLMAEGNAEVGSKYYESVGMSIDLCENSQNQFKLIETPINSFLLVTNVMPNDTRPWCSYNPRGLDFNGINLPRLKKLNHMTGWNTCEKTKETAPPTDLKEPVHYIVYDTWSWQRALKLNKTDIIQEAVSHMANPKNWEGIVMEDPLPLIWLLFYGKKSFCSARECIFYEKFKHAGPVLWPPHMYKPANNVLSFMTNVCKYVKFLYGCTFKSDDLLGDEIPVSQDRFVSALDKLKFVEDCGTYVSQTCMLCALHRQNMMSLRQIDNVGGSIILGGSGKKYITSDIGTRRCLSLGDTVLFPSYNIGLLLKDLDIDGIF</sequence>
<name>A0A120HQU3_9GAMA</name>
<evidence type="ECO:0000313" key="1">
    <source>
        <dbReference type="EMBL" id="AMA67389.1"/>
    </source>
</evidence>
<gene>
    <name evidence="1" type="primary">ORF34</name>
    <name evidence="1" type="ORF">AOT99_gpORF34</name>
</gene>
<dbReference type="Proteomes" id="UP000207650">
    <property type="component" value="Segment"/>
</dbReference>
<dbReference type="EMBL" id="KU220026">
    <property type="protein sequence ID" value="AMA67389.1"/>
    <property type="molecule type" value="Genomic_DNA"/>
</dbReference>
<dbReference type="InterPro" id="IPR004280">
    <property type="entry name" value="Herpes_UL95"/>
</dbReference>
<dbReference type="OrthoDB" id="9587at10239"/>
<protein>
    <submittedName>
        <fullName evidence="1">Protein UL95</fullName>
    </submittedName>
</protein>
<dbReference type="KEGG" id="vg:26836951"/>
<dbReference type="Pfam" id="PF03038">
    <property type="entry name" value="Herpes_UL95"/>
    <property type="match status" value="1"/>
</dbReference>
<accession>A0A120HQU3</accession>
<keyword evidence="2" id="KW-1185">Reference proteome</keyword>
<proteinExistence type="predicted"/>
<organism evidence="1 2">
    <name type="scientific">Vespertilionid gammaherpesvirus 1</name>
    <dbReference type="NCBI Taxonomy" id="2560830"/>
    <lineage>
        <taxon>Viruses</taxon>
        <taxon>Duplodnaviria</taxon>
        <taxon>Heunggongvirae</taxon>
        <taxon>Peploviricota</taxon>
        <taxon>Herviviricetes</taxon>
        <taxon>Herpesvirales</taxon>
        <taxon>Orthoherpesviridae</taxon>
        <taxon>Gammaherpesvirinae</taxon>
        <taxon>Percavirus</taxon>
        <taxon>Percavirus vespertilionidgamma1</taxon>
    </lineage>
</organism>
<evidence type="ECO:0000313" key="2">
    <source>
        <dbReference type="Proteomes" id="UP000207650"/>
    </source>
</evidence>